<feature type="compositionally biased region" description="Basic residues" evidence="2">
    <location>
        <begin position="25"/>
        <end position="35"/>
    </location>
</feature>
<feature type="region of interest" description="Disordered" evidence="2">
    <location>
        <begin position="176"/>
        <end position="242"/>
    </location>
</feature>
<feature type="domain" description="FFD box profile" evidence="4">
    <location>
        <begin position="130"/>
        <end position="146"/>
    </location>
</feature>
<evidence type="ECO:0000256" key="2">
    <source>
        <dbReference type="SAM" id="MobiDB-lite"/>
    </source>
</evidence>
<evidence type="ECO:0000313" key="5">
    <source>
        <dbReference type="EMBL" id="KAJ3219235.1"/>
    </source>
</evidence>
<dbReference type="EMBL" id="JADGJW010000347">
    <property type="protein sequence ID" value="KAJ3219235.1"/>
    <property type="molecule type" value="Genomic_DNA"/>
</dbReference>
<feature type="region of interest" description="Disordered" evidence="2">
    <location>
        <begin position="1"/>
        <end position="94"/>
    </location>
</feature>
<feature type="short sequence motif" description="FFD box" evidence="1">
    <location>
        <begin position="130"/>
        <end position="146"/>
    </location>
</feature>
<evidence type="ECO:0000313" key="6">
    <source>
        <dbReference type="Proteomes" id="UP001211065"/>
    </source>
</evidence>
<proteinExistence type="predicted"/>
<accession>A0AAD5XVD6</accession>
<sequence>MNSEKRGLYEKQNLSAAESLPASKTPKHQHRQRQNGHHEQGQMNNYRGNNRKSGIHQNGDYENNNFRGGRGRGRGNYANASRGNNVSKITVPDSDFDFESANAKFEKNKLNENEPSEDDNEHHEADSPKEMYYEKSSFFDNISCEAKEKAEGGNNRNSRVKQFEERRLNLETFGQTGARRGGYNRGRGRGRGGNYKNNSNYVSGRGNSNYRGNNYRHNYNNYRNDNDGIPRQQNNVGLLRDENRSKRLENILDQEKQDRIREEYENLNKKS</sequence>
<dbReference type="PROSITE" id="PS51512">
    <property type="entry name" value="DFDF"/>
    <property type="match status" value="1"/>
</dbReference>
<dbReference type="InterPro" id="IPR019050">
    <property type="entry name" value="FDF_dom"/>
</dbReference>
<dbReference type="PANTHER" id="PTHR13586">
    <property type="entry name" value="SCD6 PROTEIN-RELATED"/>
    <property type="match status" value="1"/>
</dbReference>
<organism evidence="5 6">
    <name type="scientific">Clydaea vesicula</name>
    <dbReference type="NCBI Taxonomy" id="447962"/>
    <lineage>
        <taxon>Eukaryota</taxon>
        <taxon>Fungi</taxon>
        <taxon>Fungi incertae sedis</taxon>
        <taxon>Chytridiomycota</taxon>
        <taxon>Chytridiomycota incertae sedis</taxon>
        <taxon>Chytridiomycetes</taxon>
        <taxon>Lobulomycetales</taxon>
        <taxon>Lobulomycetaceae</taxon>
        <taxon>Clydaea</taxon>
    </lineage>
</organism>
<evidence type="ECO:0000256" key="1">
    <source>
        <dbReference type="PROSITE-ProRule" id="PRU00846"/>
    </source>
</evidence>
<comment type="caution">
    <text evidence="5">The sequence shown here is derived from an EMBL/GenBank/DDBJ whole genome shotgun (WGS) entry which is preliminary data.</text>
</comment>
<dbReference type="PROSITE" id="PS51513">
    <property type="entry name" value="FFD"/>
    <property type="match status" value="1"/>
</dbReference>
<feature type="compositionally biased region" description="Low complexity" evidence="2">
    <location>
        <begin position="203"/>
        <end position="223"/>
    </location>
</feature>
<dbReference type="InterPro" id="IPR025762">
    <property type="entry name" value="DFDF"/>
</dbReference>
<gene>
    <name evidence="5" type="ORF">HK099_004768</name>
</gene>
<evidence type="ECO:0000259" key="4">
    <source>
        <dbReference type="PROSITE" id="PS51513"/>
    </source>
</evidence>
<feature type="compositionally biased region" description="Low complexity" evidence="2">
    <location>
        <begin position="75"/>
        <end position="85"/>
    </location>
</feature>
<dbReference type="Proteomes" id="UP001211065">
    <property type="component" value="Unassembled WGS sequence"/>
</dbReference>
<dbReference type="InterPro" id="IPR025761">
    <property type="entry name" value="FFD_box"/>
</dbReference>
<dbReference type="SMART" id="SM01199">
    <property type="entry name" value="FDF"/>
    <property type="match status" value="1"/>
</dbReference>
<feature type="domain" description="DFDF" evidence="3">
    <location>
        <begin position="84"/>
        <end position="120"/>
    </location>
</feature>
<feature type="region of interest" description="Disordered" evidence="2">
    <location>
        <begin position="107"/>
        <end position="128"/>
    </location>
</feature>
<name>A0AAD5XVD6_9FUNG</name>
<reference evidence="5" key="1">
    <citation type="submission" date="2020-05" db="EMBL/GenBank/DDBJ databases">
        <title>Phylogenomic resolution of chytrid fungi.</title>
        <authorList>
            <person name="Stajich J.E."/>
            <person name="Amses K."/>
            <person name="Simmons R."/>
            <person name="Seto K."/>
            <person name="Myers J."/>
            <person name="Bonds A."/>
            <person name="Quandt C.A."/>
            <person name="Barry K."/>
            <person name="Liu P."/>
            <person name="Grigoriev I."/>
            <person name="Longcore J.E."/>
            <person name="James T.Y."/>
        </authorList>
    </citation>
    <scope>NUCLEOTIDE SEQUENCE</scope>
    <source>
        <strain evidence="5">JEL0476</strain>
    </source>
</reference>
<dbReference type="AlphaFoldDB" id="A0AAD5XVD6"/>
<keyword evidence="6" id="KW-1185">Reference proteome</keyword>
<evidence type="ECO:0000259" key="3">
    <source>
        <dbReference type="PROSITE" id="PS51512"/>
    </source>
</evidence>
<dbReference type="Pfam" id="PF09532">
    <property type="entry name" value="FDF"/>
    <property type="match status" value="1"/>
</dbReference>
<protein>
    <submittedName>
        <fullName evidence="5">Uncharacterized protein</fullName>
    </submittedName>
</protein>